<organism evidence="3 4">
    <name type="scientific">Teretinema zuelzerae</name>
    <dbReference type="NCBI Taxonomy" id="156"/>
    <lineage>
        <taxon>Bacteria</taxon>
        <taxon>Pseudomonadati</taxon>
        <taxon>Spirochaetota</taxon>
        <taxon>Spirochaetia</taxon>
        <taxon>Spirochaetales</taxon>
        <taxon>Treponemataceae</taxon>
        <taxon>Teretinema</taxon>
    </lineage>
</organism>
<sequence>MQINREKLLTEAISMRNESKIILITGTHRSGKSTFLGQIARELRSVRPPLRIIQASGSERIRTGADLLGEVRSLGVGPSALLIDDADRIEGLIEAASQIIRKYETVIYLTGRRTKRLETAGRKAFSPYFAAVRLYPAGYLDYLNALELQDSRVHFESFLKTGGLPDWMNLPLSLPGRDIYLESLGNSFLLTEVLEARGIRNPAHVRMLLETLARSAGEPLPAREIALALAARMATISPQSVLEYLKACEEEGLIESLPVWDITRKKLLDTASAWYFTDCGLRFPYANAAAKNEADKASQTAVYNHLTREGWTVYQGRVDLSRQIKETIQFVCERGGKRLYIQMTGSSEGEAERIRKQKALLAARDAWPKYIIGAENEGVSPEGIGRIRVRTFLAAEPGDALLTERSAK</sequence>
<comment type="caution">
    <text evidence="3">The sequence shown here is derived from an EMBL/GenBank/DDBJ whole genome shotgun (WGS) entry which is preliminary data.</text>
</comment>
<dbReference type="PANTHER" id="PTHR33295:SF20">
    <property type="entry name" value="ATPASE"/>
    <property type="match status" value="1"/>
</dbReference>
<dbReference type="InterPro" id="IPR027417">
    <property type="entry name" value="P-loop_NTPase"/>
</dbReference>
<feature type="domain" description="DUF4143" evidence="2">
    <location>
        <begin position="193"/>
        <end position="311"/>
    </location>
</feature>
<dbReference type="Pfam" id="PF13173">
    <property type="entry name" value="AAA_14"/>
    <property type="match status" value="1"/>
</dbReference>
<dbReference type="SUPFAM" id="SSF52540">
    <property type="entry name" value="P-loop containing nucleoside triphosphate hydrolases"/>
    <property type="match status" value="1"/>
</dbReference>
<dbReference type="RefSeq" id="WP_230755665.1">
    <property type="nucleotide sequence ID" value="NZ_JAINWA010000003.1"/>
</dbReference>
<dbReference type="AlphaFoldDB" id="A0AAE3EH92"/>
<dbReference type="InterPro" id="IPR025420">
    <property type="entry name" value="DUF4143"/>
</dbReference>
<keyword evidence="4" id="KW-1185">Reference proteome</keyword>
<evidence type="ECO:0000259" key="1">
    <source>
        <dbReference type="Pfam" id="PF13173"/>
    </source>
</evidence>
<dbReference type="InterPro" id="IPR036390">
    <property type="entry name" value="WH_DNA-bd_sf"/>
</dbReference>
<evidence type="ECO:0000313" key="3">
    <source>
        <dbReference type="EMBL" id="MCD1654965.1"/>
    </source>
</evidence>
<gene>
    <name evidence="3" type="ORF">K7J14_09665</name>
</gene>
<protein>
    <submittedName>
        <fullName evidence="3">AAA family ATPase</fullName>
    </submittedName>
</protein>
<evidence type="ECO:0000313" key="4">
    <source>
        <dbReference type="Proteomes" id="UP001198163"/>
    </source>
</evidence>
<feature type="domain" description="AAA" evidence="1">
    <location>
        <begin position="19"/>
        <end position="139"/>
    </location>
</feature>
<accession>A0AAE3EH92</accession>
<dbReference type="Pfam" id="PF13635">
    <property type="entry name" value="DUF4143"/>
    <property type="match status" value="1"/>
</dbReference>
<dbReference type="EMBL" id="JAINWA010000003">
    <property type="protein sequence ID" value="MCD1654965.1"/>
    <property type="molecule type" value="Genomic_DNA"/>
</dbReference>
<name>A0AAE3EH92_9SPIR</name>
<reference evidence="3" key="1">
    <citation type="submission" date="2021-08" db="EMBL/GenBank/DDBJ databases">
        <title>Comparative analyses of Brucepasteria parasyntrophica and Teretinema zuelzerae.</title>
        <authorList>
            <person name="Song Y."/>
            <person name="Brune A."/>
        </authorList>
    </citation>
    <scope>NUCLEOTIDE SEQUENCE</scope>
    <source>
        <strain evidence="3">DSM 1903</strain>
    </source>
</reference>
<dbReference type="InterPro" id="IPR041682">
    <property type="entry name" value="AAA_14"/>
</dbReference>
<evidence type="ECO:0000259" key="2">
    <source>
        <dbReference type="Pfam" id="PF13635"/>
    </source>
</evidence>
<dbReference type="PANTHER" id="PTHR33295">
    <property type="entry name" value="ATPASE"/>
    <property type="match status" value="1"/>
</dbReference>
<proteinExistence type="predicted"/>
<dbReference type="Proteomes" id="UP001198163">
    <property type="component" value="Unassembled WGS sequence"/>
</dbReference>
<dbReference type="SUPFAM" id="SSF46785">
    <property type="entry name" value="Winged helix' DNA-binding domain"/>
    <property type="match status" value="1"/>
</dbReference>